<feature type="region of interest" description="Disordered" evidence="1">
    <location>
        <begin position="283"/>
        <end position="327"/>
    </location>
</feature>
<reference evidence="2 3" key="1">
    <citation type="journal article" date="2017" name="Curr. Biol.">
        <title>Genome architecture and evolution of a unichromosomal asexual nematode.</title>
        <authorList>
            <person name="Fradin H."/>
            <person name="Zegar C."/>
            <person name="Gutwein M."/>
            <person name="Lucas J."/>
            <person name="Kovtun M."/>
            <person name="Corcoran D."/>
            <person name="Baugh L.R."/>
            <person name="Kiontke K."/>
            <person name="Gunsalus K."/>
            <person name="Fitch D.H."/>
            <person name="Piano F."/>
        </authorList>
    </citation>
    <scope>NUCLEOTIDE SEQUENCE [LARGE SCALE GENOMIC DNA]</scope>
    <source>
        <strain evidence="2">PF1309</strain>
    </source>
</reference>
<evidence type="ECO:0000313" key="3">
    <source>
        <dbReference type="Proteomes" id="UP000218231"/>
    </source>
</evidence>
<dbReference type="EMBL" id="LIAE01006897">
    <property type="protein sequence ID" value="PAV84027.1"/>
    <property type="molecule type" value="Genomic_DNA"/>
</dbReference>
<evidence type="ECO:0000313" key="2">
    <source>
        <dbReference type="EMBL" id="PAV84027.1"/>
    </source>
</evidence>
<evidence type="ECO:0000256" key="1">
    <source>
        <dbReference type="SAM" id="MobiDB-lite"/>
    </source>
</evidence>
<dbReference type="AlphaFoldDB" id="A0A2A2LD82"/>
<protein>
    <recommendedName>
        <fullName evidence="4">MADF domain-containing protein</fullName>
    </recommendedName>
</protein>
<accession>A0A2A2LD82</accession>
<sequence>MHNAHDLFRAVCKQLHRERADREGLGRLQSAAAAAATDQQLRSTASLPLFPSILLFSALRINAIMSKQLWMKSREKKMKTEDSGQRFSPVEHMQLTLSNDDGKFILLRIMSENHMYTPLYNVEDPNYGSKTTKDYLWVCLAEELNNKGVVCEGKDAKSAFKILIDGLARYHKKRILNGGEVRTYKYEQAVAFLGETPRIIRRSITNSLETMKKIREEEEAQVARHVREMVMVNEGMFPSRTPVSFQGHVPQIAQIPPWAQLPSHVLAPESEPIGLFGTRQITLDEPKPTTSTFKESPAKQPRKRKSTEEPEEPQSKTTNPMDGHDVNHVCGILQSTFERLENKKPGASKKYLKQIIAICNEANLELFG</sequence>
<proteinExistence type="predicted"/>
<organism evidence="2 3">
    <name type="scientific">Diploscapter pachys</name>
    <dbReference type="NCBI Taxonomy" id="2018661"/>
    <lineage>
        <taxon>Eukaryota</taxon>
        <taxon>Metazoa</taxon>
        <taxon>Ecdysozoa</taxon>
        <taxon>Nematoda</taxon>
        <taxon>Chromadorea</taxon>
        <taxon>Rhabditida</taxon>
        <taxon>Rhabditina</taxon>
        <taxon>Rhabditomorpha</taxon>
        <taxon>Rhabditoidea</taxon>
        <taxon>Rhabditidae</taxon>
        <taxon>Diploscapter</taxon>
    </lineage>
</organism>
<name>A0A2A2LD82_9BILA</name>
<keyword evidence="3" id="KW-1185">Reference proteome</keyword>
<evidence type="ECO:0008006" key="4">
    <source>
        <dbReference type="Google" id="ProtNLM"/>
    </source>
</evidence>
<comment type="caution">
    <text evidence="2">The sequence shown here is derived from an EMBL/GenBank/DDBJ whole genome shotgun (WGS) entry which is preliminary data.</text>
</comment>
<dbReference type="Proteomes" id="UP000218231">
    <property type="component" value="Unassembled WGS sequence"/>
</dbReference>
<gene>
    <name evidence="2" type="ORF">WR25_14456</name>
</gene>